<dbReference type="InterPro" id="IPR019076">
    <property type="entry name" value="Spore_lipoprot_YhcN/YlaJ-like"/>
</dbReference>
<evidence type="ECO:0000256" key="1">
    <source>
        <dbReference type="SAM" id="MobiDB-lite"/>
    </source>
</evidence>
<name>A0ABU9XC82_9BACI</name>
<protein>
    <submittedName>
        <fullName evidence="2">YhcN/YlaJ family sporulation lipoprotein</fullName>
    </submittedName>
</protein>
<evidence type="ECO:0000313" key="2">
    <source>
        <dbReference type="EMBL" id="MEN2765869.1"/>
    </source>
</evidence>
<sequence length="184" mass="21393">MRGNIICLLTLVFILVGCGAENEEGMNGSDNQNQIDPINYETPQEQRDRVGEREKSIGELGGYPQSEQKFINEGDKNISAKNEDRYTNERTLLISEYLAERKEIVQAQVVETKDRIIVAIQTENHEYPNLNKIVEEEVRQIEPSKQIVVYTDDNYWERMRNLNSKKIDFDDNIRDTLDNFFGND</sequence>
<gene>
    <name evidence="2" type="ORF">ABC228_01595</name>
</gene>
<keyword evidence="2" id="KW-0449">Lipoprotein</keyword>
<organism evidence="2 3">
    <name type="scientific">Ornithinibacillus xuwenensis</name>
    <dbReference type="NCBI Taxonomy" id="3144668"/>
    <lineage>
        <taxon>Bacteria</taxon>
        <taxon>Bacillati</taxon>
        <taxon>Bacillota</taxon>
        <taxon>Bacilli</taxon>
        <taxon>Bacillales</taxon>
        <taxon>Bacillaceae</taxon>
        <taxon>Ornithinibacillus</taxon>
    </lineage>
</organism>
<keyword evidence="3" id="KW-1185">Reference proteome</keyword>
<dbReference type="Proteomes" id="UP001444625">
    <property type="component" value="Unassembled WGS sequence"/>
</dbReference>
<feature type="region of interest" description="Disordered" evidence="1">
    <location>
        <begin position="24"/>
        <end position="51"/>
    </location>
</feature>
<evidence type="ECO:0000313" key="3">
    <source>
        <dbReference type="Proteomes" id="UP001444625"/>
    </source>
</evidence>
<reference evidence="2 3" key="1">
    <citation type="submission" date="2024-05" db="EMBL/GenBank/DDBJ databases">
        <authorList>
            <person name="Haq I."/>
            <person name="Ullah Z."/>
            <person name="Ahmad R."/>
            <person name="Li M."/>
            <person name="Tong Y."/>
        </authorList>
    </citation>
    <scope>NUCLEOTIDE SEQUENCE [LARGE SCALE GENOMIC DNA]</scope>
    <source>
        <strain evidence="2 3">16A2E</strain>
    </source>
</reference>
<proteinExistence type="predicted"/>
<dbReference type="Pfam" id="PF09580">
    <property type="entry name" value="Spore_YhcN_YlaJ"/>
    <property type="match status" value="1"/>
</dbReference>
<dbReference type="RefSeq" id="WP_345823341.1">
    <property type="nucleotide sequence ID" value="NZ_JBDIML010000001.1"/>
</dbReference>
<dbReference type="EMBL" id="JBDIML010000001">
    <property type="protein sequence ID" value="MEN2765869.1"/>
    <property type="molecule type" value="Genomic_DNA"/>
</dbReference>
<dbReference type="PROSITE" id="PS51257">
    <property type="entry name" value="PROKAR_LIPOPROTEIN"/>
    <property type="match status" value="1"/>
</dbReference>
<accession>A0ABU9XC82</accession>
<comment type="caution">
    <text evidence="2">The sequence shown here is derived from an EMBL/GenBank/DDBJ whole genome shotgun (WGS) entry which is preliminary data.</text>
</comment>